<dbReference type="InterPro" id="IPR003313">
    <property type="entry name" value="AraC-bd"/>
</dbReference>
<evidence type="ECO:0000313" key="8">
    <source>
        <dbReference type="Proteomes" id="UP000183529"/>
    </source>
</evidence>
<evidence type="ECO:0000313" key="7">
    <source>
        <dbReference type="EMBL" id="SEK13784.1"/>
    </source>
</evidence>
<evidence type="ECO:0000256" key="2">
    <source>
        <dbReference type="ARBA" id="ARBA00023015"/>
    </source>
</evidence>
<dbReference type="InterPro" id="IPR011051">
    <property type="entry name" value="RmlC_Cupin_sf"/>
</dbReference>
<sequence>MTEIWQRFNGMQRRYLKRPVIAKRYDFETGDSESWHSHTQPQFVYTTRGVLRVITPDGAWTLGPYRGLWIAPLVAHELQAVSPTVMYTVYFEVDVAPRDEPRCHVLMISSLLHELVAALVLDQQNGQAERRSALIDPLLLQEMREAQLATEGLLPLPKDRRLQQICGQLMDAPADNTPLNDWGMRVGASESTLERAFKDETGLTFGQWRQRLRLVESISRLAKGMAVSTIATELGYSNSSAFITMFRRAMGETPQRFLRNRGGLEAGAAQPPQAAQ</sequence>
<evidence type="ECO:0000256" key="3">
    <source>
        <dbReference type="ARBA" id="ARBA00023125"/>
    </source>
</evidence>
<dbReference type="Proteomes" id="UP000183529">
    <property type="component" value="Unassembled WGS sequence"/>
</dbReference>
<dbReference type="InterPro" id="IPR020449">
    <property type="entry name" value="Tscrpt_reg_AraC-type_HTH"/>
</dbReference>
<gene>
    <name evidence="7" type="ORF">SAMN05216550_12535</name>
</gene>
<evidence type="ECO:0000256" key="5">
    <source>
        <dbReference type="ARBA" id="ARBA00023163"/>
    </source>
</evidence>
<name>A0A1A5X6T5_9BURK</name>
<accession>A0A1A5X6T5</accession>
<dbReference type="PROSITE" id="PS01124">
    <property type="entry name" value="HTH_ARAC_FAMILY_2"/>
    <property type="match status" value="1"/>
</dbReference>
<dbReference type="InterPro" id="IPR018062">
    <property type="entry name" value="HTH_AraC-typ_CS"/>
</dbReference>
<comment type="caution">
    <text evidence="7">The sequence shown here is derived from an EMBL/GenBank/DDBJ whole genome shotgun (WGS) entry which is preliminary data.</text>
</comment>
<keyword evidence="4" id="KW-0010">Activator</keyword>
<dbReference type="PANTHER" id="PTHR11019">
    <property type="entry name" value="HTH-TYPE TRANSCRIPTIONAL REGULATOR NIMR"/>
    <property type="match status" value="1"/>
</dbReference>
<dbReference type="SUPFAM" id="SSF51182">
    <property type="entry name" value="RmlC-like cupins"/>
    <property type="match status" value="1"/>
</dbReference>
<dbReference type="Gene3D" id="2.60.120.10">
    <property type="entry name" value="Jelly Rolls"/>
    <property type="match status" value="1"/>
</dbReference>
<reference evidence="7 8" key="1">
    <citation type="submission" date="2016-10" db="EMBL/GenBank/DDBJ databases">
        <authorList>
            <person name="Varghese N."/>
            <person name="Submissions S."/>
        </authorList>
    </citation>
    <scope>NUCLEOTIDE SEQUENCE [LARGE SCALE GENOMIC DNA]</scope>
    <source>
        <strain evidence="7 8">LMG 22274</strain>
    </source>
</reference>
<dbReference type="EMBL" id="FNZM01000025">
    <property type="protein sequence ID" value="SEK13784.1"/>
    <property type="molecule type" value="Genomic_DNA"/>
</dbReference>
<evidence type="ECO:0000259" key="6">
    <source>
        <dbReference type="PROSITE" id="PS01124"/>
    </source>
</evidence>
<dbReference type="InterPro" id="IPR014710">
    <property type="entry name" value="RmlC-like_jellyroll"/>
</dbReference>
<dbReference type="SUPFAM" id="SSF46689">
    <property type="entry name" value="Homeodomain-like"/>
    <property type="match status" value="1"/>
</dbReference>
<dbReference type="Gene3D" id="1.10.10.60">
    <property type="entry name" value="Homeodomain-like"/>
    <property type="match status" value="2"/>
</dbReference>
<keyword evidence="3" id="KW-0238">DNA-binding</keyword>
<organism evidence="7 8">
    <name type="scientific">Paraburkholderia tropica</name>
    <dbReference type="NCBI Taxonomy" id="92647"/>
    <lineage>
        <taxon>Bacteria</taxon>
        <taxon>Pseudomonadati</taxon>
        <taxon>Pseudomonadota</taxon>
        <taxon>Betaproteobacteria</taxon>
        <taxon>Burkholderiales</taxon>
        <taxon>Burkholderiaceae</taxon>
        <taxon>Paraburkholderia</taxon>
    </lineage>
</organism>
<protein>
    <submittedName>
        <fullName evidence="7">Transcriptional regulator, AraC family</fullName>
    </submittedName>
</protein>
<keyword evidence="2" id="KW-0805">Transcription regulation</keyword>
<dbReference type="InterPro" id="IPR009057">
    <property type="entry name" value="Homeodomain-like_sf"/>
</dbReference>
<dbReference type="FunFam" id="1.10.10.60:FF:000132">
    <property type="entry name" value="AraC family transcriptional regulator"/>
    <property type="match status" value="1"/>
</dbReference>
<keyword evidence="1" id="KW-0678">Repressor</keyword>
<dbReference type="PRINTS" id="PR00032">
    <property type="entry name" value="HTHARAC"/>
</dbReference>
<dbReference type="SMART" id="SM00342">
    <property type="entry name" value="HTH_ARAC"/>
    <property type="match status" value="1"/>
</dbReference>
<evidence type="ECO:0000256" key="1">
    <source>
        <dbReference type="ARBA" id="ARBA00022491"/>
    </source>
</evidence>
<dbReference type="Pfam" id="PF02311">
    <property type="entry name" value="AraC_binding"/>
    <property type="match status" value="1"/>
</dbReference>
<feature type="domain" description="HTH araC/xylS-type" evidence="6">
    <location>
        <begin position="163"/>
        <end position="260"/>
    </location>
</feature>
<dbReference type="InterPro" id="IPR018060">
    <property type="entry name" value="HTH_AraC"/>
</dbReference>
<dbReference type="CDD" id="cd06124">
    <property type="entry name" value="cupin_NimR-like_N"/>
    <property type="match status" value="1"/>
</dbReference>
<dbReference type="GO" id="GO:0043565">
    <property type="term" value="F:sequence-specific DNA binding"/>
    <property type="evidence" value="ECO:0007669"/>
    <property type="project" value="InterPro"/>
</dbReference>
<dbReference type="PROSITE" id="PS00041">
    <property type="entry name" value="HTH_ARAC_FAMILY_1"/>
    <property type="match status" value="1"/>
</dbReference>
<dbReference type="Pfam" id="PF12833">
    <property type="entry name" value="HTH_18"/>
    <property type="match status" value="1"/>
</dbReference>
<dbReference type="GO" id="GO:0003700">
    <property type="term" value="F:DNA-binding transcription factor activity"/>
    <property type="evidence" value="ECO:0007669"/>
    <property type="project" value="InterPro"/>
</dbReference>
<keyword evidence="5" id="KW-0804">Transcription</keyword>
<proteinExistence type="predicted"/>
<dbReference type="AlphaFoldDB" id="A0A1A5X6T5"/>
<dbReference type="PANTHER" id="PTHR11019:SF159">
    <property type="entry name" value="TRANSCRIPTIONAL REGULATOR-RELATED"/>
    <property type="match status" value="1"/>
</dbReference>
<dbReference type="OrthoDB" id="9804543at2"/>
<evidence type="ECO:0000256" key="4">
    <source>
        <dbReference type="ARBA" id="ARBA00023159"/>
    </source>
</evidence>